<accession>H1Q288</accession>
<evidence type="ECO:0000313" key="2">
    <source>
        <dbReference type="Proteomes" id="UP000016023"/>
    </source>
</evidence>
<gene>
    <name evidence="1" type="ORF">HMPREF9140_01026</name>
</gene>
<sequence length="66" mass="7318">MRFQEEMRVALKQGVSVIFRTLNTEGRNSRKLAVNEVSRSAELANANISLLKELSDFSSVGFLMGA</sequence>
<name>H1Q288_9BACT</name>
<proteinExistence type="predicted"/>
<dbReference type="EMBL" id="AGWK01000029">
    <property type="protein sequence ID" value="EHO71158.1"/>
    <property type="molecule type" value="Genomic_DNA"/>
</dbReference>
<evidence type="ECO:0000313" key="1">
    <source>
        <dbReference type="EMBL" id="EHO71158.1"/>
    </source>
</evidence>
<organism evidence="1 2">
    <name type="scientific">Prevotella micans F0438</name>
    <dbReference type="NCBI Taxonomy" id="883158"/>
    <lineage>
        <taxon>Bacteria</taxon>
        <taxon>Pseudomonadati</taxon>
        <taxon>Bacteroidota</taxon>
        <taxon>Bacteroidia</taxon>
        <taxon>Bacteroidales</taxon>
        <taxon>Prevotellaceae</taxon>
        <taxon>Prevotella</taxon>
    </lineage>
</organism>
<comment type="caution">
    <text evidence="1">The sequence shown here is derived from an EMBL/GenBank/DDBJ whole genome shotgun (WGS) entry which is preliminary data.</text>
</comment>
<dbReference type="AlphaFoldDB" id="H1Q288"/>
<dbReference type="HOGENOM" id="CLU_2827596_0_0_10"/>
<reference evidence="1 2" key="1">
    <citation type="submission" date="2011-12" db="EMBL/GenBank/DDBJ databases">
        <title>The Genome Sequence of Prevotella micans F0438.</title>
        <authorList>
            <consortium name="The Broad Institute Genome Sequencing Platform"/>
            <person name="Earl A."/>
            <person name="Ward D."/>
            <person name="Feldgarden M."/>
            <person name="Gevers D."/>
            <person name="Izard J."/>
            <person name="Baranova O.V."/>
            <person name="Blanton J.M."/>
            <person name="Wade W.G."/>
            <person name="Dewhirst F.E."/>
            <person name="Young S.K."/>
            <person name="Zeng Q."/>
            <person name="Gargeya S."/>
            <person name="Fitzgerald M."/>
            <person name="Haas B."/>
            <person name="Abouelleil A."/>
            <person name="Alvarado L."/>
            <person name="Arachchi H.M."/>
            <person name="Berlin A."/>
            <person name="Chapman S.B."/>
            <person name="Gearin G."/>
            <person name="Goldberg J."/>
            <person name="Griggs A."/>
            <person name="Gujja S."/>
            <person name="Hansen M."/>
            <person name="Heiman D."/>
            <person name="Howarth C."/>
            <person name="Larimer J."/>
            <person name="Lui A."/>
            <person name="MacDonald P.J.P."/>
            <person name="McCowen C."/>
            <person name="Montmayeur A."/>
            <person name="Murphy C."/>
            <person name="Neiman D."/>
            <person name="Pearson M."/>
            <person name="Priest M."/>
            <person name="Roberts A."/>
            <person name="Saif S."/>
            <person name="Shea T."/>
            <person name="Sisk P."/>
            <person name="Stolte C."/>
            <person name="Sykes S."/>
            <person name="Wortman J."/>
            <person name="Nusbaum C."/>
            <person name="Birren B."/>
        </authorList>
    </citation>
    <scope>NUCLEOTIDE SEQUENCE [LARGE SCALE GENOMIC DNA]</scope>
    <source>
        <strain evidence="1 2">F0438</strain>
    </source>
</reference>
<protein>
    <submittedName>
        <fullName evidence="1">Uncharacterized protein</fullName>
    </submittedName>
</protein>
<keyword evidence="2" id="KW-1185">Reference proteome</keyword>
<dbReference type="Proteomes" id="UP000016023">
    <property type="component" value="Unassembled WGS sequence"/>
</dbReference>